<feature type="transmembrane region" description="Helical" evidence="2">
    <location>
        <begin position="224"/>
        <end position="244"/>
    </location>
</feature>
<accession>A0A834YQW0</accession>
<evidence type="ECO:0000313" key="5">
    <source>
        <dbReference type="Proteomes" id="UP000655225"/>
    </source>
</evidence>
<dbReference type="OrthoDB" id="504708at2759"/>
<comment type="similarity">
    <text evidence="1">Belongs to the HAK/KUP transporter (TC 2.A.72.3) family.</text>
</comment>
<dbReference type="OMA" id="MELSSWH"/>
<keyword evidence="2" id="KW-0472">Membrane</keyword>
<evidence type="ECO:0000256" key="1">
    <source>
        <dbReference type="ARBA" id="ARBA00008440"/>
    </source>
</evidence>
<dbReference type="InterPro" id="IPR053951">
    <property type="entry name" value="K_trans_N"/>
</dbReference>
<dbReference type="Proteomes" id="UP000655225">
    <property type="component" value="Unassembled WGS sequence"/>
</dbReference>
<sequence>MFLEPTIPFLLKFLLFASQDLSIWRTLAMAFQTLGVVYGDMGTSPLYVFSDVFSKVQIQSDVDVLGALSLVMYTIALLPFAKYVFIVLKANDNGEGGTFALYSLICRYAKVNLLPNQQQADEYISSYRLKLPTPELERALNIKESLERRSSLKTLLLLLVLMGTSMIIGDGILTPAMSVMSAVSGLQGEIPGFGTNAVVLVSIVILVGLFSIQRFGTGKVGFTFAPALALWFFSLGSIGIYNILKYDITVVRAFNPAYIYFFFKRNSGKAWSSLGGCVLCITGVSILSTPKIATLYKCFLKNTLHLIFVCEDFLIPFLFIY</sequence>
<feature type="transmembrane region" description="Helical" evidence="2">
    <location>
        <begin position="193"/>
        <end position="212"/>
    </location>
</feature>
<dbReference type="EMBL" id="JABCRI010000018">
    <property type="protein sequence ID" value="KAF8390382.1"/>
    <property type="molecule type" value="Genomic_DNA"/>
</dbReference>
<feature type="transmembrane region" description="Helical" evidence="2">
    <location>
        <begin position="155"/>
        <end position="173"/>
    </location>
</feature>
<proteinExistence type="inferred from homology"/>
<comment type="caution">
    <text evidence="4">The sequence shown here is derived from an EMBL/GenBank/DDBJ whole genome shotgun (WGS) entry which is preliminary data.</text>
</comment>
<evidence type="ECO:0000259" key="3">
    <source>
        <dbReference type="Pfam" id="PF02705"/>
    </source>
</evidence>
<dbReference type="PANTHER" id="PTHR30540:SF4">
    <property type="entry name" value="POTASSIUM TRANSPORTER 12-RELATED"/>
    <property type="match status" value="1"/>
</dbReference>
<organism evidence="4 5">
    <name type="scientific">Tetracentron sinense</name>
    <name type="common">Spur-leaf</name>
    <dbReference type="NCBI Taxonomy" id="13715"/>
    <lineage>
        <taxon>Eukaryota</taxon>
        <taxon>Viridiplantae</taxon>
        <taxon>Streptophyta</taxon>
        <taxon>Embryophyta</taxon>
        <taxon>Tracheophyta</taxon>
        <taxon>Spermatophyta</taxon>
        <taxon>Magnoliopsida</taxon>
        <taxon>Trochodendrales</taxon>
        <taxon>Trochodendraceae</taxon>
        <taxon>Tetracentron</taxon>
    </lineage>
</organism>
<name>A0A834YQW0_TETSI</name>
<feature type="transmembrane region" description="Helical" evidence="2">
    <location>
        <begin position="64"/>
        <end position="85"/>
    </location>
</feature>
<keyword evidence="2" id="KW-1133">Transmembrane helix</keyword>
<feature type="transmembrane region" description="Helical" evidence="2">
    <location>
        <begin position="270"/>
        <end position="287"/>
    </location>
</feature>
<evidence type="ECO:0000256" key="2">
    <source>
        <dbReference type="SAM" id="Phobius"/>
    </source>
</evidence>
<dbReference type="GO" id="GO:0016020">
    <property type="term" value="C:membrane"/>
    <property type="evidence" value="ECO:0007669"/>
    <property type="project" value="InterPro"/>
</dbReference>
<keyword evidence="5" id="KW-1185">Reference proteome</keyword>
<dbReference type="PANTHER" id="PTHR30540">
    <property type="entry name" value="OSMOTIC STRESS POTASSIUM TRANSPORTER"/>
    <property type="match status" value="1"/>
</dbReference>
<dbReference type="GO" id="GO:0015079">
    <property type="term" value="F:potassium ion transmembrane transporter activity"/>
    <property type="evidence" value="ECO:0007669"/>
    <property type="project" value="InterPro"/>
</dbReference>
<reference evidence="4 5" key="1">
    <citation type="submission" date="2020-04" db="EMBL/GenBank/DDBJ databases">
        <title>Plant Genome Project.</title>
        <authorList>
            <person name="Zhang R.-G."/>
        </authorList>
    </citation>
    <scope>NUCLEOTIDE SEQUENCE [LARGE SCALE GENOMIC DNA]</scope>
    <source>
        <strain evidence="4">YNK0</strain>
        <tissue evidence="4">Leaf</tissue>
    </source>
</reference>
<dbReference type="AlphaFoldDB" id="A0A834YQW0"/>
<protein>
    <recommendedName>
        <fullName evidence="3">K+ potassium transporter integral membrane domain-containing protein</fullName>
    </recommendedName>
</protein>
<feature type="domain" description="K+ potassium transporter integral membrane" evidence="3">
    <location>
        <begin position="30"/>
        <end position="287"/>
    </location>
</feature>
<dbReference type="Pfam" id="PF02705">
    <property type="entry name" value="K_trans"/>
    <property type="match status" value="1"/>
</dbReference>
<evidence type="ECO:0000313" key="4">
    <source>
        <dbReference type="EMBL" id="KAF8390382.1"/>
    </source>
</evidence>
<keyword evidence="2" id="KW-0812">Transmembrane</keyword>
<dbReference type="InterPro" id="IPR003855">
    <property type="entry name" value="K+_transporter"/>
</dbReference>
<gene>
    <name evidence="4" type="ORF">HHK36_024908</name>
</gene>